<dbReference type="RefSeq" id="WP_153356131.1">
    <property type="nucleotide sequence ID" value="NZ_WIXI01000047.1"/>
</dbReference>
<reference evidence="1 2" key="1">
    <citation type="submission" date="2019-11" db="EMBL/GenBank/DDBJ databases">
        <title>Genome analysis of Rhizobacterium cereale a novel genus and species isolated from maize roots in North Spain.</title>
        <authorList>
            <person name="Menendez E."/>
            <person name="Flores-Felix J.D."/>
            <person name="Ramirez-Bahena M.-H."/>
            <person name="Igual J.M."/>
            <person name="Garcia-Fraile P."/>
            <person name="Peix A."/>
            <person name="Velazquez E."/>
        </authorList>
    </citation>
    <scope>NUCLEOTIDE SEQUENCE [LARGE SCALE GENOMIC DNA]</scope>
    <source>
        <strain evidence="1 2">RZME27</strain>
    </source>
</reference>
<gene>
    <name evidence="1" type="ORF">GAO09_19320</name>
</gene>
<protein>
    <submittedName>
        <fullName evidence="1">Uncharacterized protein</fullName>
    </submittedName>
</protein>
<proteinExistence type="predicted"/>
<dbReference type="EMBL" id="WIXI01000047">
    <property type="protein sequence ID" value="MQY48189.1"/>
    <property type="molecule type" value="Genomic_DNA"/>
</dbReference>
<evidence type="ECO:0000313" key="2">
    <source>
        <dbReference type="Proteomes" id="UP000435138"/>
    </source>
</evidence>
<sequence length="171" mass="17565">MGALAGLAPIFGAIGTGISVLGTIQAGREAKAQADYQAKVQEMQADEAQAASQRDAAATYRQGRLIASQQRAAVAGAGGDLTDPSVIDIMADTDFETDLAARTDIYRGEQQARGLNDAAVNSRISGKNAQKAAFISAAGNLFSGVSNMYSRFGAQAKTTATASGSTRPLYG</sequence>
<keyword evidence="2" id="KW-1185">Reference proteome</keyword>
<accession>A0A6A8ABR3</accession>
<evidence type="ECO:0000313" key="1">
    <source>
        <dbReference type="EMBL" id="MQY48189.1"/>
    </source>
</evidence>
<comment type="caution">
    <text evidence="1">The sequence shown here is derived from an EMBL/GenBank/DDBJ whole genome shotgun (WGS) entry which is preliminary data.</text>
</comment>
<dbReference type="Proteomes" id="UP000435138">
    <property type="component" value="Unassembled WGS sequence"/>
</dbReference>
<organism evidence="1 2">
    <name type="scientific">Endobacterium cereale</name>
    <dbReference type="NCBI Taxonomy" id="2663029"/>
    <lineage>
        <taxon>Bacteria</taxon>
        <taxon>Pseudomonadati</taxon>
        <taxon>Pseudomonadota</taxon>
        <taxon>Alphaproteobacteria</taxon>
        <taxon>Hyphomicrobiales</taxon>
        <taxon>Rhizobiaceae</taxon>
        <taxon>Endobacterium</taxon>
    </lineage>
</organism>
<dbReference type="AlphaFoldDB" id="A0A6A8ABR3"/>
<name>A0A6A8ABR3_9HYPH</name>